<dbReference type="CDD" id="cd04301">
    <property type="entry name" value="NAT_SF"/>
    <property type="match status" value="1"/>
</dbReference>
<evidence type="ECO:0000259" key="1">
    <source>
        <dbReference type="PROSITE" id="PS51186"/>
    </source>
</evidence>
<evidence type="ECO:0000313" key="3">
    <source>
        <dbReference type="Proteomes" id="UP000094527"/>
    </source>
</evidence>
<keyword evidence="2" id="KW-0012">Acyltransferase</keyword>
<sequence>MILSAKMSNIMANSSFSTGSSLREKAKFQRVADPPTLLPILERRLPNSCFMYNQLKAYESCKSDLEVYSLHPFDENPNPEEIWILFNFSREDWGPTLSFSAPPLPPTKEIPTRIQEALETTTILDWTKPFICVAVDLPISDFIVKLNTRKYGNNIKIFPSYLLYMDPKEALKLDVPTNLGGDPPAELRSLSPLEGTQFLTKNWQYSKAGTDIFIRKCIENHVSAGVFVKNGDNTGEFVCGVINPGFGLASSLVTHPDYRRKGYASLAMKYLIKNLAKNGFHPCWDVEMSETAAVAFHKSLNPQIIAKVDYVSHNAL</sequence>
<dbReference type="PROSITE" id="PS51186">
    <property type="entry name" value="GNAT"/>
    <property type="match status" value="1"/>
</dbReference>
<dbReference type="InterPro" id="IPR016181">
    <property type="entry name" value="Acyl_CoA_acyltransferase"/>
</dbReference>
<dbReference type="OMA" id="IMANSSF"/>
<feature type="domain" description="N-acetyltransferase" evidence="1">
    <location>
        <begin position="185"/>
        <end position="316"/>
    </location>
</feature>
<dbReference type="OrthoDB" id="61870at2759"/>
<proteinExistence type="predicted"/>
<dbReference type="InterPro" id="IPR000182">
    <property type="entry name" value="GNAT_dom"/>
</dbReference>
<name>A0A1D2MFQ8_ORCCI</name>
<dbReference type="PANTHER" id="PTHR20958:SF6">
    <property type="entry name" value="GLYCINE N-ACYLTRANSFERASE-LIKE PROTEIN"/>
    <property type="match status" value="1"/>
</dbReference>
<dbReference type="STRING" id="48709.A0A1D2MFQ8"/>
<dbReference type="SUPFAM" id="SSF55729">
    <property type="entry name" value="Acyl-CoA N-acyltransferases (Nat)"/>
    <property type="match status" value="1"/>
</dbReference>
<keyword evidence="2" id="KW-0808">Transferase</keyword>
<dbReference type="Proteomes" id="UP000094527">
    <property type="component" value="Unassembled WGS sequence"/>
</dbReference>
<protein>
    <submittedName>
        <fullName evidence="2">Glycine N-acyltransferase-like protein 3</fullName>
    </submittedName>
</protein>
<keyword evidence="3" id="KW-1185">Reference proteome</keyword>
<evidence type="ECO:0000313" key="2">
    <source>
        <dbReference type="EMBL" id="ODM91826.1"/>
    </source>
</evidence>
<dbReference type="InterPro" id="IPR053225">
    <property type="entry name" value="Acyl-CoA_N-acyltransferase"/>
</dbReference>
<dbReference type="EMBL" id="LJIJ01001407">
    <property type="protein sequence ID" value="ODM91826.1"/>
    <property type="molecule type" value="Genomic_DNA"/>
</dbReference>
<gene>
    <name evidence="2" type="ORF">Ocin01_14854</name>
</gene>
<dbReference type="Pfam" id="PF00583">
    <property type="entry name" value="Acetyltransf_1"/>
    <property type="match status" value="1"/>
</dbReference>
<organism evidence="2 3">
    <name type="scientific">Orchesella cincta</name>
    <name type="common">Springtail</name>
    <name type="synonym">Podura cincta</name>
    <dbReference type="NCBI Taxonomy" id="48709"/>
    <lineage>
        <taxon>Eukaryota</taxon>
        <taxon>Metazoa</taxon>
        <taxon>Ecdysozoa</taxon>
        <taxon>Arthropoda</taxon>
        <taxon>Hexapoda</taxon>
        <taxon>Collembola</taxon>
        <taxon>Entomobryomorpha</taxon>
        <taxon>Entomobryoidea</taxon>
        <taxon>Orchesellidae</taxon>
        <taxon>Orchesellinae</taxon>
        <taxon>Orchesella</taxon>
    </lineage>
</organism>
<dbReference type="GO" id="GO:0016747">
    <property type="term" value="F:acyltransferase activity, transferring groups other than amino-acyl groups"/>
    <property type="evidence" value="ECO:0007669"/>
    <property type="project" value="InterPro"/>
</dbReference>
<comment type="caution">
    <text evidence="2">The sequence shown here is derived from an EMBL/GenBank/DDBJ whole genome shotgun (WGS) entry which is preliminary data.</text>
</comment>
<reference evidence="2 3" key="1">
    <citation type="journal article" date="2016" name="Genome Biol. Evol.">
        <title>Gene Family Evolution Reflects Adaptation to Soil Environmental Stressors in the Genome of the Collembolan Orchesella cincta.</title>
        <authorList>
            <person name="Faddeeva-Vakhrusheva A."/>
            <person name="Derks M.F."/>
            <person name="Anvar S.Y."/>
            <person name="Agamennone V."/>
            <person name="Suring W."/>
            <person name="Smit S."/>
            <person name="van Straalen N.M."/>
            <person name="Roelofs D."/>
        </authorList>
    </citation>
    <scope>NUCLEOTIDE SEQUENCE [LARGE SCALE GENOMIC DNA]</scope>
    <source>
        <tissue evidence="2">Mixed pool</tissue>
    </source>
</reference>
<accession>A0A1D2MFQ8</accession>
<dbReference type="Gene3D" id="3.40.630.30">
    <property type="match status" value="1"/>
</dbReference>
<dbReference type="AlphaFoldDB" id="A0A1D2MFQ8"/>
<dbReference type="PANTHER" id="PTHR20958">
    <property type="entry name" value="GLYCINE N-ACYLTRANSFERASE-LIKE PROTEIN"/>
    <property type="match status" value="1"/>
</dbReference>